<evidence type="ECO:0000256" key="1">
    <source>
        <dbReference type="SAM" id="Phobius"/>
    </source>
</evidence>
<keyword evidence="3" id="KW-1185">Reference proteome</keyword>
<organism evidence="2 3">
    <name type="scientific">Lupinus albus</name>
    <name type="common">White lupine</name>
    <name type="synonym">Lupinus termis</name>
    <dbReference type="NCBI Taxonomy" id="3870"/>
    <lineage>
        <taxon>Eukaryota</taxon>
        <taxon>Viridiplantae</taxon>
        <taxon>Streptophyta</taxon>
        <taxon>Embryophyta</taxon>
        <taxon>Tracheophyta</taxon>
        <taxon>Spermatophyta</taxon>
        <taxon>Magnoliopsida</taxon>
        <taxon>eudicotyledons</taxon>
        <taxon>Gunneridae</taxon>
        <taxon>Pentapetalae</taxon>
        <taxon>rosids</taxon>
        <taxon>fabids</taxon>
        <taxon>Fabales</taxon>
        <taxon>Fabaceae</taxon>
        <taxon>Papilionoideae</taxon>
        <taxon>50 kb inversion clade</taxon>
        <taxon>genistoids sensu lato</taxon>
        <taxon>core genistoids</taxon>
        <taxon>Genisteae</taxon>
        <taxon>Lupinus</taxon>
    </lineage>
</organism>
<sequence>MMHRIDKTVRVLNIHSLPNLYKVKSEIDFIIQVGYVFISLHEYLINMVYEIYIIYMIFFYKT</sequence>
<accession>A0A6A4QKF5</accession>
<name>A0A6A4QKF5_LUPAL</name>
<keyword evidence="1" id="KW-0812">Transmembrane</keyword>
<evidence type="ECO:0000313" key="2">
    <source>
        <dbReference type="EMBL" id="KAE9614441.1"/>
    </source>
</evidence>
<dbReference type="AlphaFoldDB" id="A0A6A4QKF5"/>
<comment type="caution">
    <text evidence="2">The sequence shown here is derived from an EMBL/GenBank/DDBJ whole genome shotgun (WGS) entry which is preliminary data.</text>
</comment>
<feature type="transmembrane region" description="Helical" evidence="1">
    <location>
        <begin position="43"/>
        <end position="60"/>
    </location>
</feature>
<reference evidence="3" key="1">
    <citation type="journal article" date="2020" name="Nat. Commun.">
        <title>Genome sequence of the cluster root forming white lupin.</title>
        <authorList>
            <person name="Hufnagel B."/>
            <person name="Marques A."/>
            <person name="Soriano A."/>
            <person name="Marques L."/>
            <person name="Divol F."/>
            <person name="Doumas P."/>
            <person name="Sallet E."/>
            <person name="Mancinotti D."/>
            <person name="Carrere S."/>
            <person name="Marande W."/>
            <person name="Arribat S."/>
            <person name="Keller J."/>
            <person name="Huneau C."/>
            <person name="Blein T."/>
            <person name="Aime D."/>
            <person name="Laguerre M."/>
            <person name="Taylor J."/>
            <person name="Schubert V."/>
            <person name="Nelson M."/>
            <person name="Geu-Flores F."/>
            <person name="Crespi M."/>
            <person name="Gallardo-Guerrero K."/>
            <person name="Delaux P.-M."/>
            <person name="Salse J."/>
            <person name="Berges H."/>
            <person name="Guyot R."/>
            <person name="Gouzy J."/>
            <person name="Peret B."/>
        </authorList>
    </citation>
    <scope>NUCLEOTIDE SEQUENCE [LARGE SCALE GENOMIC DNA]</scope>
    <source>
        <strain evidence="3">cv. Amiga</strain>
    </source>
</reference>
<protein>
    <submittedName>
        <fullName evidence="2">Uncharacterized protein</fullName>
    </submittedName>
</protein>
<gene>
    <name evidence="2" type="ORF">Lalb_Chr05g0228201</name>
</gene>
<dbReference type="Proteomes" id="UP000447434">
    <property type="component" value="Chromosome 5"/>
</dbReference>
<keyword evidence="1" id="KW-0472">Membrane</keyword>
<proteinExistence type="predicted"/>
<keyword evidence="1" id="KW-1133">Transmembrane helix</keyword>
<evidence type="ECO:0000313" key="3">
    <source>
        <dbReference type="Proteomes" id="UP000447434"/>
    </source>
</evidence>
<dbReference type="EMBL" id="WOCE01000005">
    <property type="protein sequence ID" value="KAE9614441.1"/>
    <property type="molecule type" value="Genomic_DNA"/>
</dbReference>